<organism evidence="3">
    <name type="scientific">Corethrella appendiculata</name>
    <dbReference type="NCBI Taxonomy" id="1370023"/>
    <lineage>
        <taxon>Eukaryota</taxon>
        <taxon>Metazoa</taxon>
        <taxon>Ecdysozoa</taxon>
        <taxon>Arthropoda</taxon>
        <taxon>Hexapoda</taxon>
        <taxon>Insecta</taxon>
        <taxon>Pterygota</taxon>
        <taxon>Neoptera</taxon>
        <taxon>Endopterygota</taxon>
        <taxon>Diptera</taxon>
        <taxon>Nematocera</taxon>
        <taxon>Culicoidea</taxon>
        <taxon>Chaoboridae</taxon>
        <taxon>Corethrella</taxon>
    </lineage>
</organism>
<dbReference type="InterPro" id="IPR053225">
    <property type="entry name" value="Acyl-CoA_N-acyltransferase"/>
</dbReference>
<dbReference type="Gene3D" id="3.40.630.30">
    <property type="match status" value="2"/>
</dbReference>
<dbReference type="GO" id="GO:0016747">
    <property type="term" value="F:acyltransferase activity, transferring groups other than amino-acyl groups"/>
    <property type="evidence" value="ECO:0007669"/>
    <property type="project" value="InterPro"/>
</dbReference>
<dbReference type="EMBL" id="GANO01004802">
    <property type="protein sequence ID" value="JAB55069.1"/>
    <property type="molecule type" value="mRNA"/>
</dbReference>
<dbReference type="Pfam" id="PF08445">
    <property type="entry name" value="FR47"/>
    <property type="match status" value="1"/>
</dbReference>
<feature type="domain" description="GCN5-related N-acetyltransferase Rv2170-like" evidence="1">
    <location>
        <begin position="204"/>
        <end position="289"/>
    </location>
</feature>
<dbReference type="PANTHER" id="PTHR20958">
    <property type="entry name" value="GLYCINE N-ACYLTRANSFERASE-LIKE PROTEIN"/>
    <property type="match status" value="1"/>
</dbReference>
<dbReference type="SUPFAM" id="SSF55729">
    <property type="entry name" value="Acyl-CoA N-acyltransferases (Nat)"/>
    <property type="match status" value="1"/>
</dbReference>
<proteinExistence type="evidence at transcript level"/>
<dbReference type="PANTHER" id="PTHR20958:SF6">
    <property type="entry name" value="GLYCINE N-ACYLTRANSFERASE-LIKE PROTEIN"/>
    <property type="match status" value="1"/>
</dbReference>
<name>U5EDE2_9DIPT</name>
<dbReference type="InterPro" id="IPR013653">
    <property type="entry name" value="GCN5-like_dom"/>
</dbReference>
<evidence type="ECO:0000313" key="3">
    <source>
        <dbReference type="EMBL" id="JAB55069.1"/>
    </source>
</evidence>
<dbReference type="Pfam" id="PF18713">
    <property type="entry name" value="DUF5645"/>
    <property type="match status" value="1"/>
</dbReference>
<dbReference type="InterPro" id="IPR016181">
    <property type="entry name" value="Acyl_CoA_acyltransferase"/>
</dbReference>
<feature type="domain" description="DUF5645" evidence="2">
    <location>
        <begin position="2"/>
        <end position="126"/>
    </location>
</feature>
<evidence type="ECO:0000259" key="1">
    <source>
        <dbReference type="Pfam" id="PF08445"/>
    </source>
</evidence>
<feature type="non-terminal residue" evidence="3">
    <location>
        <position position="1"/>
    </location>
</feature>
<dbReference type="AlphaFoldDB" id="U5EDE2"/>
<evidence type="ECO:0008006" key="4">
    <source>
        <dbReference type="Google" id="ProtNLM"/>
    </source>
</evidence>
<evidence type="ECO:0000259" key="2">
    <source>
        <dbReference type="Pfam" id="PF18713"/>
    </source>
</evidence>
<sequence length="295" mass="34966">DILEELSNDELFNLINLFKNDGEKHLHIYLYLNIYYIWKIKLEKFDEIEYQEISDKCKIRVYKHRNGNLELNRTFFAMTGEKDYAILYFTVEQSQKELKECFAKTKRINWNAGPMFVLVENQFLDIFYENVKLSKANIEFEVHSGFFWMNSKEEVLNFQFEIPDDVILEPLKIEDAPLIVSLWPHKYPEAERFITSMIKLNGGYGIYSKSNGNILSWIIKNEYWGIGLLQTISAECGKGYAKILIKKLCKDIVENDDNIPSCYIVDKNTKSCALFSKFHFYRVFSCHWLKILREN</sequence>
<reference evidence="3" key="1">
    <citation type="journal article" date="2014" name="Insect Biochem. Mol. Biol.">
        <title>An insight into the sialome of the frog biting fly, Corethrella appendiculata.</title>
        <authorList>
            <person name="Ribeiro J.M.C."/>
            <person name="Chagas A.C."/>
            <person name="Pham V.M."/>
            <person name="Lounibos L.P."/>
            <person name="Calvo E."/>
        </authorList>
    </citation>
    <scope>NUCLEOTIDE SEQUENCE</scope>
    <source>
        <tissue evidence="3">Salivary glands</tissue>
    </source>
</reference>
<protein>
    <recommendedName>
        <fullName evidence="4">N-acetyltransferase domain-containing protein</fullName>
    </recommendedName>
</protein>
<dbReference type="InterPro" id="IPR041506">
    <property type="entry name" value="DUF5645"/>
</dbReference>
<accession>U5EDE2</accession>